<feature type="transmembrane region" description="Helical" evidence="1">
    <location>
        <begin position="6"/>
        <end position="26"/>
    </location>
</feature>
<protein>
    <submittedName>
        <fullName evidence="2">Uncharacterized protein</fullName>
    </submittedName>
</protein>
<organism evidence="2 3">
    <name type="scientific">Portunus trituberculatus</name>
    <name type="common">Swimming crab</name>
    <name type="synonym">Neptunus trituberculatus</name>
    <dbReference type="NCBI Taxonomy" id="210409"/>
    <lineage>
        <taxon>Eukaryota</taxon>
        <taxon>Metazoa</taxon>
        <taxon>Ecdysozoa</taxon>
        <taxon>Arthropoda</taxon>
        <taxon>Crustacea</taxon>
        <taxon>Multicrustacea</taxon>
        <taxon>Malacostraca</taxon>
        <taxon>Eumalacostraca</taxon>
        <taxon>Eucarida</taxon>
        <taxon>Decapoda</taxon>
        <taxon>Pleocyemata</taxon>
        <taxon>Brachyura</taxon>
        <taxon>Eubrachyura</taxon>
        <taxon>Portunoidea</taxon>
        <taxon>Portunidae</taxon>
        <taxon>Portuninae</taxon>
        <taxon>Portunus</taxon>
    </lineage>
</organism>
<keyword evidence="3" id="KW-1185">Reference proteome</keyword>
<comment type="caution">
    <text evidence="2">The sequence shown here is derived from an EMBL/GenBank/DDBJ whole genome shotgun (WGS) entry which is preliminary data.</text>
</comment>
<dbReference type="EMBL" id="VSRR010009730">
    <property type="protein sequence ID" value="MPC50774.1"/>
    <property type="molecule type" value="Genomic_DNA"/>
</dbReference>
<accession>A0A5B7G2S6</accession>
<proteinExistence type="predicted"/>
<keyword evidence="1" id="KW-0812">Transmembrane</keyword>
<sequence>MPLLTGLLVPLGPLLGLLMPLLIGLFGIRRLAFLGGLLVILLADLPIGAFLGGLLAPPLLGAPRKPGLLVGLFIGLLSPRRLAVPGLLVILLPGLLVGGLRVGLFLPTFLIGLPNPRLPAPLFTGLRVLRPLGDLLRPLLGGLPAIPDFLVGLPLGALATLLALPAWRLDSFGTVFFRVFRHFPVHQGRSTFSTSTSAEVDALMTVAGVFCGISALTSYERPTRGLLSALTLVG</sequence>
<evidence type="ECO:0000313" key="2">
    <source>
        <dbReference type="EMBL" id="MPC50774.1"/>
    </source>
</evidence>
<keyword evidence="1" id="KW-1133">Transmembrane helix</keyword>
<evidence type="ECO:0000313" key="3">
    <source>
        <dbReference type="Proteomes" id="UP000324222"/>
    </source>
</evidence>
<feature type="transmembrane region" description="Helical" evidence="1">
    <location>
        <begin position="33"/>
        <end position="56"/>
    </location>
</feature>
<evidence type="ECO:0000256" key="1">
    <source>
        <dbReference type="SAM" id="Phobius"/>
    </source>
</evidence>
<gene>
    <name evidence="2" type="ORF">E2C01_044608</name>
</gene>
<keyword evidence="1" id="KW-0472">Membrane</keyword>
<name>A0A5B7G2S6_PORTR</name>
<dbReference type="AlphaFoldDB" id="A0A5B7G2S6"/>
<feature type="transmembrane region" description="Helical" evidence="1">
    <location>
        <begin position="86"/>
        <end position="113"/>
    </location>
</feature>
<reference evidence="2 3" key="1">
    <citation type="submission" date="2019-05" db="EMBL/GenBank/DDBJ databases">
        <title>Another draft genome of Portunus trituberculatus and its Hox gene families provides insights of decapod evolution.</title>
        <authorList>
            <person name="Jeong J.-H."/>
            <person name="Song I."/>
            <person name="Kim S."/>
            <person name="Choi T."/>
            <person name="Kim D."/>
            <person name="Ryu S."/>
            <person name="Kim W."/>
        </authorList>
    </citation>
    <scope>NUCLEOTIDE SEQUENCE [LARGE SCALE GENOMIC DNA]</scope>
    <source>
        <tissue evidence="2">Muscle</tissue>
    </source>
</reference>
<dbReference type="Proteomes" id="UP000324222">
    <property type="component" value="Unassembled WGS sequence"/>
</dbReference>